<dbReference type="HOGENOM" id="CLU_2825793_0_0_6"/>
<dbReference type="STRING" id="658187.LDG_8606"/>
<keyword evidence="2" id="KW-1185">Reference proteome</keyword>
<protein>
    <submittedName>
        <fullName evidence="1">Uncharacterized protein</fullName>
    </submittedName>
</protein>
<dbReference type="EMBL" id="JH413847">
    <property type="protein sequence ID" value="EHL29641.1"/>
    <property type="molecule type" value="Genomic_DNA"/>
</dbReference>
<organism evidence="1 2">
    <name type="scientific">Legionella drancourtii LLAP12</name>
    <dbReference type="NCBI Taxonomy" id="658187"/>
    <lineage>
        <taxon>Bacteria</taxon>
        <taxon>Pseudomonadati</taxon>
        <taxon>Pseudomonadota</taxon>
        <taxon>Gammaproteobacteria</taxon>
        <taxon>Legionellales</taxon>
        <taxon>Legionellaceae</taxon>
        <taxon>Legionella</taxon>
    </lineage>
</organism>
<proteinExistence type="predicted"/>
<evidence type="ECO:0000313" key="2">
    <source>
        <dbReference type="Proteomes" id="UP000002770"/>
    </source>
</evidence>
<dbReference type="Proteomes" id="UP000002770">
    <property type="component" value="Unassembled WGS sequence"/>
</dbReference>
<accession>G9ETH4</accession>
<gene>
    <name evidence="1" type="ORF">LDG_8606</name>
</gene>
<name>G9ETH4_9GAMM</name>
<evidence type="ECO:0000313" key="1">
    <source>
        <dbReference type="EMBL" id="EHL29641.1"/>
    </source>
</evidence>
<dbReference type="InParanoid" id="G9ETH4"/>
<dbReference type="AlphaFoldDB" id="G9ETH4"/>
<reference evidence="1 2" key="1">
    <citation type="journal article" date="2011" name="BMC Genomics">
        <title>Insight into cross-talk between intra-amoebal pathogens.</title>
        <authorList>
            <person name="Gimenez G."/>
            <person name="Bertelli C."/>
            <person name="Moliner C."/>
            <person name="Robert C."/>
            <person name="Raoult D."/>
            <person name="Fournier P.E."/>
            <person name="Greub G."/>
        </authorList>
    </citation>
    <scope>NUCLEOTIDE SEQUENCE [LARGE SCALE GENOMIC DNA]</scope>
    <source>
        <strain evidence="1 2">LLAP12</strain>
    </source>
</reference>
<sequence>MVAPGLWNQIKTHINNVLEKYRIRAPLFNAVKSDLALKNDLRMRYTELKAMYASAEDEKKSCCLGL</sequence>